<sequence length="1144" mass="127332">MLCVMLCVSCGNVSAEFFSDVWDMYDTAGTGQKYLYRMDNARIETETQLGFKYFCPVDINPASVIYKYDFSAIYGDGYVVDTQSSSAYVWSTRLNLGGLTELYVSADGIDWHLIAGGSDNGPAVRHDISDIVNGSSVVYIKFYMDADSDAIHTQFCRSQQANSSLEAPNVYGFEAEIVHSQYGSCQQGYYLSGDVDHNCRVELNDFAALAGSWMDCNDPFDPSCNPNYESPNTFSDIWDLFDADAAYEDYRYSMTNAQIYSEPSTTYRYYCPVVDGYAEVVYKYDFTEIYGPGYVIDTSFDSAEVWATRYAADSSCKSQLWVSKDNKYWTQVASGTDSGPGVHYDITDFVGGSDVVYVRFSMTSGGESTSARFAVSSSSIYDYLMYKPNVYGFRADVVQAQQGSCLDGGYMQGDLNKDCRIGTEDFYLVTGQWTECNDSADPGCGSFIESDFYNAKTFFQTGLGYSLRSAIASDAVTSWGQSFGDWHYISKTTVDSWRQKGYSVARSFIADSDAGNVYWNGTWDGRDHTDDIQTDQWGGLFGIEGSRYYMTATDGWVSYLEEMTEKSIEIVGAEAILPEEPLTFLNGGYEESFKQLWVDYYGRPWEGGHTSAAARYYTGQLKEHLYEQLLSRLYSKTKESARQKNENAAFIVPVHSLYSNVAFAYPLVAPLGQSTTASYDGYIGQVWTGPINWSLNQYNSSDKSFFSSAFALYDYFVQLTAASGKKLWLLVDPVEDDLNRTWQQYENWYRQSIAAMLSMPDVDSYQILPWPERIFEDLGFATGGGTPAPEDFRIRILTITQVLQEIQKGGQWHVDGVNQPTQRIGAAVADTMMWQTGGYPRLQNAYGLLIPLIQKGVPISSFVMERAGEPDYLSRFDVIVLSYEHFKPRYVSMNNSLVNWVNSGGVLVVLGSYGDSIDTNSRYWWKKLGYGSALEHLIDQLGGSANQDSDWQEGEGWVLRRQVSPGSFASSSTANNVYLPLLNSALAKIGRPAMQTPGFFRIDRGPFVIAHSISNPVSIEGRMVDIFSPALEVVTDPVVTVGSSGLYRDVTSQLQSGTPAVLHVTHRLTSQEYAGNVLRFTLKGPDQTPAVARVAAPYSGIESNITVTGSDNQPVSFEFNNDGDTFSIKFNNDPDGAVVEILYP</sequence>
<reference evidence="2" key="1">
    <citation type="submission" date="2017-02" db="EMBL/GenBank/DDBJ databases">
        <title>Comparative genomics and description of representatives of a novel lineage of planctomycetes thriving in anoxic sediments.</title>
        <authorList>
            <person name="Spring S."/>
            <person name="Bunk B."/>
            <person name="Sproer C."/>
        </authorList>
    </citation>
    <scope>NUCLEOTIDE SEQUENCE [LARGE SCALE GENOMIC DNA]</scope>
    <source>
        <strain evidence="2">SM-Chi-D1</strain>
    </source>
</reference>
<proteinExistence type="predicted"/>
<dbReference type="AlphaFoldDB" id="A0A1Q2MG12"/>
<dbReference type="KEGG" id="pbas:SMSP2_01965"/>
<evidence type="ECO:0000313" key="2">
    <source>
        <dbReference type="Proteomes" id="UP000188181"/>
    </source>
</evidence>
<dbReference type="STRING" id="1851148.SMSP2_01965"/>
<accession>A0A1Q2MG12</accession>
<gene>
    <name evidence="1" type="ORF">SMSP2_01965</name>
</gene>
<dbReference type="EMBL" id="CP019646">
    <property type="protein sequence ID" value="AQQ71589.1"/>
    <property type="molecule type" value="Genomic_DNA"/>
</dbReference>
<keyword evidence="2" id="KW-1185">Reference proteome</keyword>
<evidence type="ECO:0000313" key="1">
    <source>
        <dbReference type="EMBL" id="AQQ71589.1"/>
    </source>
</evidence>
<dbReference type="Proteomes" id="UP000188181">
    <property type="component" value="Chromosome"/>
</dbReference>
<protein>
    <submittedName>
        <fullName evidence="1">Uncharacterized protein</fullName>
    </submittedName>
</protein>
<name>A0A1Q2MG12_9BACT</name>
<organism evidence="1 2">
    <name type="scientific">Limihaloglobus sulfuriphilus</name>
    <dbReference type="NCBI Taxonomy" id="1851148"/>
    <lineage>
        <taxon>Bacteria</taxon>
        <taxon>Pseudomonadati</taxon>
        <taxon>Planctomycetota</taxon>
        <taxon>Phycisphaerae</taxon>
        <taxon>Sedimentisphaerales</taxon>
        <taxon>Sedimentisphaeraceae</taxon>
        <taxon>Limihaloglobus</taxon>
    </lineage>
</organism>